<feature type="domain" description="SLH" evidence="2">
    <location>
        <begin position="78"/>
        <end position="142"/>
    </location>
</feature>
<dbReference type="InterPro" id="IPR001119">
    <property type="entry name" value="SLH_dom"/>
</dbReference>
<accession>A0A4Q9DZF0</accession>
<dbReference type="OrthoDB" id="5845122at2"/>
<dbReference type="PROSITE" id="PS51272">
    <property type="entry name" value="SLH"/>
    <property type="match status" value="3"/>
</dbReference>
<dbReference type="Pfam" id="PF00395">
    <property type="entry name" value="SLH"/>
    <property type="match status" value="2"/>
</dbReference>
<reference evidence="3 4" key="1">
    <citation type="submission" date="2019-02" db="EMBL/GenBank/DDBJ databases">
        <title>Paenibacillus sp. nov., isolated from surface-sterilized tissue of Thalictrum simplex L.</title>
        <authorList>
            <person name="Tuo L."/>
        </authorList>
    </citation>
    <scope>NUCLEOTIDE SEQUENCE [LARGE SCALE GENOMIC DNA]</scope>
    <source>
        <strain evidence="3 4">N2SHLJ1</strain>
    </source>
</reference>
<sequence>MKKYTWTKKAIVSSLALTMAFGGTSAAFAKDKDHDDKGKGKNEKEYNIKGNNYTNFNNNNYYNTNNNSNNGKASLEIKLTFDDLKGKDVEWAIRYIASLASKRVFEGYEDGSFKPRQTITRIEAITAAVRLMGLRDQAESQAEMNSQLNFKDADKVKSKYPWAVGYVAVALENDLFTETEDSVQPEKEADRLWATTLLVKALKLQDEAKAKMGTKLTFKDANKIPAGSVGYVAEAIDKKLVDGYEDNTFRPSQPVTRAELAALLDRTGSQLPGNGSTTSYTLTGTVGSNNNNVISINQNGTAQQLTVDADAFVYRKGTKVSAAEIKAGDEIRANLYNGKVVFVEVTKAVDDVQVVNYTVIGTLNSYTLNASGQIATVSVNQTINGAVQTAVYNVAAGVAINDASLLTAGRSVQLQITNQQVTAITAQ</sequence>
<evidence type="ECO:0000313" key="3">
    <source>
        <dbReference type="EMBL" id="TBL81816.1"/>
    </source>
</evidence>
<dbReference type="Proteomes" id="UP000293142">
    <property type="component" value="Unassembled WGS sequence"/>
</dbReference>
<proteinExistence type="predicted"/>
<dbReference type="PANTHER" id="PTHR43308:SF1">
    <property type="entry name" value="OUTER MEMBRANE PROTEIN ALPHA"/>
    <property type="match status" value="1"/>
</dbReference>
<feature type="chain" id="PRO_5020711461" evidence="1">
    <location>
        <begin position="30"/>
        <end position="427"/>
    </location>
</feature>
<comment type="caution">
    <text evidence="3">The sequence shown here is derived from an EMBL/GenBank/DDBJ whole genome shotgun (WGS) entry which is preliminary data.</text>
</comment>
<name>A0A4Q9DZF0_9BACL</name>
<evidence type="ECO:0000259" key="2">
    <source>
        <dbReference type="PROSITE" id="PS51272"/>
    </source>
</evidence>
<gene>
    <name evidence="3" type="ORF">EYB31_02155</name>
</gene>
<keyword evidence="4" id="KW-1185">Reference proteome</keyword>
<dbReference type="InterPro" id="IPR051465">
    <property type="entry name" value="Cell_Envelope_Struct_Comp"/>
</dbReference>
<feature type="domain" description="SLH" evidence="2">
    <location>
        <begin position="215"/>
        <end position="278"/>
    </location>
</feature>
<protein>
    <submittedName>
        <fullName evidence="3">S-layer homology domain-containing protein</fullName>
    </submittedName>
</protein>
<evidence type="ECO:0000313" key="4">
    <source>
        <dbReference type="Proteomes" id="UP000293142"/>
    </source>
</evidence>
<organism evidence="3 4">
    <name type="scientific">Paenibacillus thalictri</name>
    <dbReference type="NCBI Taxonomy" id="2527873"/>
    <lineage>
        <taxon>Bacteria</taxon>
        <taxon>Bacillati</taxon>
        <taxon>Bacillota</taxon>
        <taxon>Bacilli</taxon>
        <taxon>Bacillales</taxon>
        <taxon>Paenibacillaceae</taxon>
        <taxon>Paenibacillus</taxon>
    </lineage>
</organism>
<feature type="domain" description="SLH" evidence="2">
    <location>
        <begin position="150"/>
        <end position="212"/>
    </location>
</feature>
<dbReference type="RefSeq" id="WP_131011602.1">
    <property type="nucleotide sequence ID" value="NZ_SIRE01000002.1"/>
</dbReference>
<dbReference type="AlphaFoldDB" id="A0A4Q9DZF0"/>
<keyword evidence="1" id="KW-0732">Signal</keyword>
<evidence type="ECO:0000256" key="1">
    <source>
        <dbReference type="SAM" id="SignalP"/>
    </source>
</evidence>
<feature type="signal peptide" evidence="1">
    <location>
        <begin position="1"/>
        <end position="29"/>
    </location>
</feature>
<dbReference type="EMBL" id="SIRE01000002">
    <property type="protein sequence ID" value="TBL81816.1"/>
    <property type="molecule type" value="Genomic_DNA"/>
</dbReference>
<dbReference type="PANTHER" id="PTHR43308">
    <property type="entry name" value="OUTER MEMBRANE PROTEIN ALPHA-RELATED"/>
    <property type="match status" value="1"/>
</dbReference>